<keyword evidence="8" id="KW-1185">Reference proteome</keyword>
<gene>
    <name evidence="7" type="ORF">BINO364_LOCUS8665</name>
</gene>
<evidence type="ECO:0000256" key="5">
    <source>
        <dbReference type="RuleBase" id="RU003796"/>
    </source>
</evidence>
<reference evidence="7" key="1">
    <citation type="submission" date="2021-12" db="EMBL/GenBank/DDBJ databases">
        <authorList>
            <person name="Martin H S."/>
        </authorList>
    </citation>
    <scope>NUCLEOTIDE SEQUENCE</scope>
</reference>
<dbReference type="GO" id="GO:0000981">
    <property type="term" value="F:DNA-binding transcription factor activity, RNA polymerase II-specific"/>
    <property type="evidence" value="ECO:0007669"/>
    <property type="project" value="TreeGrafter"/>
</dbReference>
<feature type="domain" description="E2F/DP family winged-helix DNA-binding" evidence="6">
    <location>
        <begin position="153"/>
        <end position="239"/>
    </location>
</feature>
<organism evidence="7 8">
    <name type="scientific">Brenthis ino</name>
    <name type="common">lesser marbled fritillary</name>
    <dbReference type="NCBI Taxonomy" id="405034"/>
    <lineage>
        <taxon>Eukaryota</taxon>
        <taxon>Metazoa</taxon>
        <taxon>Ecdysozoa</taxon>
        <taxon>Arthropoda</taxon>
        <taxon>Hexapoda</taxon>
        <taxon>Insecta</taxon>
        <taxon>Pterygota</taxon>
        <taxon>Neoptera</taxon>
        <taxon>Endopterygota</taxon>
        <taxon>Lepidoptera</taxon>
        <taxon>Glossata</taxon>
        <taxon>Ditrysia</taxon>
        <taxon>Papilionoidea</taxon>
        <taxon>Nymphalidae</taxon>
        <taxon>Heliconiinae</taxon>
        <taxon>Argynnini</taxon>
        <taxon>Brenthis</taxon>
    </lineage>
</organism>
<dbReference type="Pfam" id="PF02319">
    <property type="entry name" value="WHD_E2F_TDP"/>
    <property type="match status" value="2"/>
</dbReference>
<evidence type="ECO:0000256" key="3">
    <source>
        <dbReference type="ARBA" id="ARBA00023125"/>
    </source>
</evidence>
<evidence type="ECO:0000256" key="2">
    <source>
        <dbReference type="ARBA" id="ARBA00023015"/>
    </source>
</evidence>
<dbReference type="Proteomes" id="UP000838878">
    <property type="component" value="Chromosome 3"/>
</dbReference>
<keyword evidence="5" id="KW-0539">Nucleus</keyword>
<dbReference type="SMART" id="SM01372">
    <property type="entry name" value="E2F_TDP"/>
    <property type="match status" value="2"/>
</dbReference>
<evidence type="ECO:0000259" key="6">
    <source>
        <dbReference type="SMART" id="SM01372"/>
    </source>
</evidence>
<evidence type="ECO:0000313" key="7">
    <source>
        <dbReference type="EMBL" id="CAH0722763.1"/>
    </source>
</evidence>
<sequence length="296" mass="33278">MYEDDNIISTPKRCALSEVTNASSYVSPTANLKLLTNVALQYPTPPPSTVHRKEKSLQILCDKFLNLYPLQGNGTVEIQLDSTAARLGVEKRRMYDIINILEAMQCAVHKRKNTYLWHGGSRLNSFLKMLKKQGENLRLSEALKGKAPKPPAPKHKTLGVLAQRFLMLFLVEPPNTLINLEMAVSVLIDTSNKNKCILSPEQLDRQHKSKVRRLYDIANVFISIGLIEKVSDTPQQMTPCHVFAGKSKRKLEFTTPSTCTEKLGVTTPPHTPSHKWDEILHVADMELNRINNGVTV</sequence>
<dbReference type="Gene3D" id="1.10.10.10">
    <property type="entry name" value="Winged helix-like DNA-binding domain superfamily/Winged helix DNA-binding domain"/>
    <property type="match status" value="2"/>
</dbReference>
<dbReference type="InterPro" id="IPR036390">
    <property type="entry name" value="WH_DNA-bd_sf"/>
</dbReference>
<dbReference type="PANTHER" id="PTHR12081">
    <property type="entry name" value="TRANSCRIPTION FACTOR E2F"/>
    <property type="match status" value="1"/>
</dbReference>
<proteinExistence type="inferred from homology"/>
<comment type="subcellular location">
    <subcellularLocation>
        <location evidence="5">Nucleus</location>
    </subcellularLocation>
</comment>
<feature type="non-terminal residue" evidence="7">
    <location>
        <position position="296"/>
    </location>
</feature>
<dbReference type="GO" id="GO:0090575">
    <property type="term" value="C:RNA polymerase II transcription regulator complex"/>
    <property type="evidence" value="ECO:0007669"/>
    <property type="project" value="TreeGrafter"/>
</dbReference>
<accession>A0A8J9UMC1</accession>
<comment type="similarity">
    <text evidence="1 5">Belongs to the E2F/DP family.</text>
</comment>
<dbReference type="InterPro" id="IPR015633">
    <property type="entry name" value="E2F"/>
</dbReference>
<dbReference type="AlphaFoldDB" id="A0A8J9UMC1"/>
<dbReference type="InterPro" id="IPR003316">
    <property type="entry name" value="E2F_WHTH_DNA-bd_dom"/>
</dbReference>
<name>A0A8J9UMC1_9NEOP</name>
<keyword evidence="2 5" id="KW-0805">Transcription regulation</keyword>
<evidence type="ECO:0000256" key="4">
    <source>
        <dbReference type="ARBA" id="ARBA00023163"/>
    </source>
</evidence>
<dbReference type="EMBL" id="OV170223">
    <property type="protein sequence ID" value="CAH0722763.1"/>
    <property type="molecule type" value="Genomic_DNA"/>
</dbReference>
<evidence type="ECO:0000313" key="8">
    <source>
        <dbReference type="Proteomes" id="UP000838878"/>
    </source>
</evidence>
<dbReference type="OrthoDB" id="5318at2759"/>
<keyword evidence="3 5" id="KW-0238">DNA-binding</keyword>
<dbReference type="SUPFAM" id="SSF46785">
    <property type="entry name" value="Winged helix' DNA-binding domain"/>
    <property type="match status" value="2"/>
</dbReference>
<dbReference type="GO" id="GO:0000978">
    <property type="term" value="F:RNA polymerase II cis-regulatory region sequence-specific DNA binding"/>
    <property type="evidence" value="ECO:0007669"/>
    <property type="project" value="InterPro"/>
</dbReference>
<dbReference type="PANTHER" id="PTHR12081:SF7">
    <property type="entry name" value="TRANSCRIPTION FACTOR EFL-3"/>
    <property type="match status" value="1"/>
</dbReference>
<feature type="domain" description="E2F/DP family winged-helix DNA-binding" evidence="6">
    <location>
        <begin position="52"/>
        <end position="119"/>
    </location>
</feature>
<keyword evidence="4 5" id="KW-0804">Transcription</keyword>
<dbReference type="InterPro" id="IPR036388">
    <property type="entry name" value="WH-like_DNA-bd_sf"/>
</dbReference>
<protein>
    <recommendedName>
        <fullName evidence="6">E2F/DP family winged-helix DNA-binding domain-containing protein</fullName>
    </recommendedName>
</protein>
<evidence type="ECO:0000256" key="1">
    <source>
        <dbReference type="ARBA" id="ARBA00010940"/>
    </source>
</evidence>